<evidence type="ECO:0000313" key="1">
    <source>
        <dbReference type="EMBL" id="MFE1353614.1"/>
    </source>
</evidence>
<protein>
    <recommendedName>
        <fullName evidence="3">AAA+ ATPase domain-containing protein</fullName>
    </recommendedName>
</protein>
<accession>A0ABW6GLX5</accession>
<dbReference type="Gene3D" id="1.25.10.10">
    <property type="entry name" value="Leucine-rich Repeat Variant"/>
    <property type="match status" value="1"/>
</dbReference>
<reference evidence="1 2" key="1">
    <citation type="submission" date="2024-09" db="EMBL/GenBank/DDBJ databases">
        <title>The Natural Products Discovery Center: Release of the First 8490 Sequenced Strains for Exploring Actinobacteria Biosynthetic Diversity.</title>
        <authorList>
            <person name="Kalkreuter E."/>
            <person name="Kautsar S.A."/>
            <person name="Yang D."/>
            <person name="Bader C.D."/>
            <person name="Teijaro C.N."/>
            <person name="Fluegel L."/>
            <person name="Davis C.M."/>
            <person name="Simpson J.R."/>
            <person name="Lauterbach L."/>
            <person name="Steele A.D."/>
            <person name="Gui C."/>
            <person name="Meng S."/>
            <person name="Li G."/>
            <person name="Viehrig K."/>
            <person name="Ye F."/>
            <person name="Su P."/>
            <person name="Kiefer A.F."/>
            <person name="Nichols A."/>
            <person name="Cepeda A.J."/>
            <person name="Yan W."/>
            <person name="Fan B."/>
            <person name="Jiang Y."/>
            <person name="Adhikari A."/>
            <person name="Zheng C.-J."/>
            <person name="Schuster L."/>
            <person name="Cowan T.M."/>
            <person name="Smanski M.J."/>
            <person name="Chevrette M.G."/>
            <person name="De Carvalho L.P.S."/>
            <person name="Shen B."/>
        </authorList>
    </citation>
    <scope>NUCLEOTIDE SEQUENCE [LARGE SCALE GENOMIC DNA]</scope>
    <source>
        <strain evidence="1 2">NPDC058753</strain>
    </source>
</reference>
<gene>
    <name evidence="1" type="ORF">ACFW6T_16670</name>
</gene>
<organism evidence="1 2">
    <name type="scientific">Kitasatospora phosalacinea</name>
    <dbReference type="NCBI Taxonomy" id="2065"/>
    <lineage>
        <taxon>Bacteria</taxon>
        <taxon>Bacillati</taxon>
        <taxon>Actinomycetota</taxon>
        <taxon>Actinomycetes</taxon>
        <taxon>Kitasatosporales</taxon>
        <taxon>Streptomycetaceae</taxon>
        <taxon>Kitasatospora</taxon>
    </lineage>
</organism>
<dbReference type="InterPro" id="IPR011989">
    <property type="entry name" value="ARM-like"/>
</dbReference>
<dbReference type="InterPro" id="IPR027417">
    <property type="entry name" value="P-loop_NTPase"/>
</dbReference>
<name>A0ABW6GLX5_9ACTN</name>
<evidence type="ECO:0000313" key="2">
    <source>
        <dbReference type="Proteomes" id="UP001599542"/>
    </source>
</evidence>
<dbReference type="SUPFAM" id="SSF52540">
    <property type="entry name" value="P-loop containing nucleoside triphosphate hydrolases"/>
    <property type="match status" value="1"/>
</dbReference>
<evidence type="ECO:0008006" key="3">
    <source>
        <dbReference type="Google" id="ProtNLM"/>
    </source>
</evidence>
<dbReference type="Proteomes" id="UP001599542">
    <property type="component" value="Unassembled WGS sequence"/>
</dbReference>
<dbReference type="InterPro" id="IPR016024">
    <property type="entry name" value="ARM-type_fold"/>
</dbReference>
<sequence length="1314" mass="142636">MIQRLRRLAARLRRAGRTFAQPAAQQVSNTIVYGDLTQISDVGGDLNLLLGKGPLVTALTSSMDPAEALNALTETVERFIRRAQSSRPVFGMASRPDTENLLARLLDPESPQIVVCEGGAGLGKSAVVADILAELTGRGWIAVALSMDGVEAETKTAAVLGSQHVGPMLSPAQMLTSASDGRPAVLVVDQLDAVSTYSGRMPDAYEAVDEMLSELSAASNVKVLLAARTIDIDKDPRLSGLVAQRSRVERFLVHELSEVAVQDALAAAGITTGQLGAVTLGLLRTPLHFSVFSRLSQAARTTPYGSLQELYVRYTEEQRSSVEEQLGPGVWKGITGSLVAWMSQHETLTAPTGSVEDYAQSHVGALESAGVLVRSGLDRIGFFHETYFDFLFARAFVASGGDVHGFLAESGQHLFRRAQTRQLLEYLLADDRQRFHRVVVQLLTSQHVRSHLRDVVLTVLQQMDAREEDWEALESLAWDSTPVADRVRWFLSAPQWFDASDHNDRWEGWLRTEPRRSLIQPVLQSAARQRPQRAVELLHPYLGVSPEWDQYIASVVHWSLTPELADFAVEAIARGLLDEVQPTIAVNSDFWSLLYPLASTAPETTARLIGAYLKRHRHLAEADGTGDPFEAGHLPTNSQGAGFVLTTTANAVPRIFAEQVLDFVIAVATAGVGQRSGTYASGGRWSFRFVGSHSVDTALFQALDAALQSLAGAEPASARAFLEQLTALDTPALELRFLACRLHTALGDGDEAIAWLLADERNLRLGYLDTSRWASRELIASATVNCSAEALADLVSALLDYYSSWERHIKGRKEWGLAQYELLSAVDEARRDSTVTRRLGEWQRKFPRWSPQPPEEMRARSIGSPIPAANARLMTDQQWRLALASHSSPEAQRRWMMGGAGELAQVLGEQAQQEPERFTRLALTLDGSFPACYLDAVIRNAGPHLSPAQWTQLCVHAHSAAGEEVTRAICHVIETAPALCGPEVVAVLQRCAGDLDAHLAEPRSDAYSNMPDRVLTAGLNSNRGQTALAVAAFLLHSDQHLPTLATLTEQLANDPSVAVRSCAADAVRALITRDTPRALNAADQLFAATDEAIYSATTAQHLLIAALYKDPARFAPTLARALQTTDESATGAGRVWAVATLRGAQLGNVPTSVQELSPHARQGAAEVLSGNLADSHTMMPVLFNDTDSAVREKASQALRDIADLTPSQADDLIQAFISSPAFTDHYGRLLAGLHHHPGPLPSRAIDACEAVTTMLGSSMSNIRTRHGAAGHDLVPVVLRLYRQGTHHQRIRCLDVIDQLVEAGAYGLGALETER</sequence>
<dbReference type="SUPFAM" id="SSF48371">
    <property type="entry name" value="ARM repeat"/>
    <property type="match status" value="1"/>
</dbReference>
<dbReference type="EMBL" id="JBHYPX010000031">
    <property type="protein sequence ID" value="MFE1353614.1"/>
    <property type="molecule type" value="Genomic_DNA"/>
</dbReference>
<proteinExistence type="predicted"/>
<dbReference type="RefSeq" id="WP_380321238.1">
    <property type="nucleotide sequence ID" value="NZ_JBHYPW010000013.1"/>
</dbReference>
<comment type="caution">
    <text evidence="1">The sequence shown here is derived from an EMBL/GenBank/DDBJ whole genome shotgun (WGS) entry which is preliminary data.</text>
</comment>
<keyword evidence="2" id="KW-1185">Reference proteome</keyword>